<feature type="domain" description="Pseudouridine synthase RsuA/RluA-like" evidence="5">
    <location>
        <begin position="87"/>
        <end position="237"/>
    </location>
</feature>
<dbReference type="EMBL" id="JAJIAO010000003">
    <property type="protein sequence ID" value="MCK8624762.1"/>
    <property type="molecule type" value="Genomic_DNA"/>
</dbReference>
<evidence type="ECO:0000259" key="5">
    <source>
        <dbReference type="Pfam" id="PF00849"/>
    </source>
</evidence>
<dbReference type="Gene3D" id="3.30.2350.10">
    <property type="entry name" value="Pseudouridine synthase"/>
    <property type="match status" value="1"/>
</dbReference>
<name>A0ABT0I214_9LACO</name>
<dbReference type="InterPro" id="IPR006145">
    <property type="entry name" value="PsdUridine_synth_RsuA/RluA"/>
</dbReference>
<dbReference type="EC" id="5.4.99.-" evidence="4"/>
<comment type="similarity">
    <text evidence="2 4">Belongs to the pseudouridine synthase RluA family.</text>
</comment>
<dbReference type="NCBIfam" id="TIGR00005">
    <property type="entry name" value="rluA_subfam"/>
    <property type="match status" value="1"/>
</dbReference>
<organism evidence="6 7">
    <name type="scientific">Apilactobacillus xinyiensis</name>
    <dbReference type="NCBI Taxonomy" id="2841032"/>
    <lineage>
        <taxon>Bacteria</taxon>
        <taxon>Bacillati</taxon>
        <taxon>Bacillota</taxon>
        <taxon>Bacilli</taxon>
        <taxon>Lactobacillales</taxon>
        <taxon>Lactobacillaceae</taxon>
        <taxon>Apilactobacillus</taxon>
    </lineage>
</organism>
<evidence type="ECO:0000313" key="6">
    <source>
        <dbReference type="EMBL" id="MCK8624762.1"/>
    </source>
</evidence>
<comment type="caution">
    <text evidence="6">The sequence shown here is derived from an EMBL/GenBank/DDBJ whole genome shotgun (WGS) entry which is preliminary data.</text>
</comment>
<comment type="catalytic activity">
    <reaction evidence="1 4">
        <text>a uridine in RNA = a pseudouridine in RNA</text>
        <dbReference type="Rhea" id="RHEA:48348"/>
        <dbReference type="Rhea" id="RHEA-COMP:12068"/>
        <dbReference type="Rhea" id="RHEA-COMP:12069"/>
        <dbReference type="ChEBI" id="CHEBI:65314"/>
        <dbReference type="ChEBI" id="CHEBI:65315"/>
    </reaction>
</comment>
<protein>
    <recommendedName>
        <fullName evidence="4">Pseudouridine synthase</fullName>
        <ecNumber evidence="4">5.4.99.-</ecNumber>
    </recommendedName>
</protein>
<dbReference type="InterPro" id="IPR006224">
    <property type="entry name" value="PsdUridine_synth_RluA-like_CS"/>
</dbReference>
<keyword evidence="4" id="KW-0413">Isomerase</keyword>
<dbReference type="InterPro" id="IPR006225">
    <property type="entry name" value="PsdUridine_synth_RluC/D"/>
</dbReference>
<dbReference type="RefSeq" id="WP_220728229.1">
    <property type="nucleotide sequence ID" value="NZ_BPLM01000005.1"/>
</dbReference>
<comment type="function">
    <text evidence="4">Responsible for synthesis of pseudouridine from uracil.</text>
</comment>
<evidence type="ECO:0000256" key="1">
    <source>
        <dbReference type="ARBA" id="ARBA00000073"/>
    </source>
</evidence>
<evidence type="ECO:0000256" key="4">
    <source>
        <dbReference type="RuleBase" id="RU362028"/>
    </source>
</evidence>
<reference evidence="6 7" key="1">
    <citation type="submission" date="2021-11" db="EMBL/GenBank/DDBJ databases">
        <title>Comparative genomics of bee honey and flower isolates.</title>
        <authorList>
            <person name="Bechtner J.D."/>
            <person name="Gallus M.K."/>
            <person name="Ehrmann M."/>
        </authorList>
    </citation>
    <scope>NUCLEOTIDE SEQUENCE [LARGE SCALE GENOMIC DNA]</scope>
    <source>
        <strain evidence="6 7">M161</strain>
    </source>
</reference>
<dbReference type="CDD" id="cd02869">
    <property type="entry name" value="PseudoU_synth_RluA_like"/>
    <property type="match status" value="1"/>
</dbReference>
<evidence type="ECO:0000313" key="7">
    <source>
        <dbReference type="Proteomes" id="UP001522905"/>
    </source>
</evidence>
<dbReference type="Proteomes" id="UP001522905">
    <property type="component" value="Unassembled WGS sequence"/>
</dbReference>
<dbReference type="SUPFAM" id="SSF55120">
    <property type="entry name" value="Pseudouridine synthase"/>
    <property type="match status" value="1"/>
</dbReference>
<dbReference type="InterPro" id="IPR050188">
    <property type="entry name" value="RluA_PseudoU_synthase"/>
</dbReference>
<accession>A0ABT0I214</accession>
<dbReference type="InterPro" id="IPR020103">
    <property type="entry name" value="PsdUridine_synth_cat_dom_sf"/>
</dbReference>
<dbReference type="Pfam" id="PF00849">
    <property type="entry name" value="PseudoU_synth_2"/>
    <property type="match status" value="1"/>
</dbReference>
<sequence>MTEFNWTMQDHEPMKLRTLLMQHGVTRTLLKAIKFHGGKIIVNNKERYANFILKKDDKVKLVLPPEPSNDYVRASYNKIEIVYEDEHFLVINKPAGLASVPSRIYSEDSLVNRVKGYYLQQNYSNQKVHIVTRLDKDTSGLVLFAKHHLAHSVLDKQLKDHRLSKMYMALASGRIGYNHCQINLPIGRLKDSFVKRTVRDDGKMSKTEFWTIKRHKDVTLVRVKLLTGRTHQIRVHFDYIGHPLLGDWLYNPKDKRLNRQALHCYELKFHNPFDNKIVVCHADLPSDISNLI</sequence>
<dbReference type="PANTHER" id="PTHR21600:SF35">
    <property type="entry name" value="PSEUDOURIDINE SYNTHASE"/>
    <property type="match status" value="1"/>
</dbReference>
<dbReference type="PROSITE" id="PS50889">
    <property type="entry name" value="S4"/>
    <property type="match status" value="1"/>
</dbReference>
<keyword evidence="7" id="KW-1185">Reference proteome</keyword>
<evidence type="ECO:0000256" key="2">
    <source>
        <dbReference type="ARBA" id="ARBA00010876"/>
    </source>
</evidence>
<evidence type="ECO:0000256" key="3">
    <source>
        <dbReference type="PROSITE-ProRule" id="PRU00182"/>
    </source>
</evidence>
<dbReference type="PROSITE" id="PS01129">
    <property type="entry name" value="PSI_RLU"/>
    <property type="match status" value="1"/>
</dbReference>
<gene>
    <name evidence="6" type="ORF">LNP07_04455</name>
</gene>
<keyword evidence="3" id="KW-0694">RNA-binding</keyword>
<proteinExistence type="inferred from homology"/>
<dbReference type="PANTHER" id="PTHR21600">
    <property type="entry name" value="MITOCHONDRIAL RNA PSEUDOURIDINE SYNTHASE"/>
    <property type="match status" value="1"/>
</dbReference>